<gene>
    <name evidence="1" type="ORF">QFC20_003092</name>
</gene>
<organism evidence="1 2">
    <name type="scientific">Naganishia adeliensis</name>
    <dbReference type="NCBI Taxonomy" id="92952"/>
    <lineage>
        <taxon>Eukaryota</taxon>
        <taxon>Fungi</taxon>
        <taxon>Dikarya</taxon>
        <taxon>Basidiomycota</taxon>
        <taxon>Agaricomycotina</taxon>
        <taxon>Tremellomycetes</taxon>
        <taxon>Filobasidiales</taxon>
        <taxon>Filobasidiaceae</taxon>
        <taxon>Naganishia</taxon>
    </lineage>
</organism>
<accession>A0ACC2WE40</accession>
<reference evidence="1" key="1">
    <citation type="submission" date="2023-04" db="EMBL/GenBank/DDBJ databases">
        <title>Draft Genome sequencing of Naganishia species isolated from polar environments using Oxford Nanopore Technology.</title>
        <authorList>
            <person name="Leo P."/>
            <person name="Venkateswaran K."/>
        </authorList>
    </citation>
    <scope>NUCLEOTIDE SEQUENCE</scope>
    <source>
        <strain evidence="1">MNA-CCFEE 5262</strain>
    </source>
</reference>
<evidence type="ECO:0000313" key="2">
    <source>
        <dbReference type="Proteomes" id="UP001230649"/>
    </source>
</evidence>
<dbReference type="Proteomes" id="UP001230649">
    <property type="component" value="Unassembled WGS sequence"/>
</dbReference>
<comment type="caution">
    <text evidence="1">The sequence shown here is derived from an EMBL/GenBank/DDBJ whole genome shotgun (WGS) entry which is preliminary data.</text>
</comment>
<protein>
    <submittedName>
        <fullName evidence="1">Uncharacterized protein</fullName>
    </submittedName>
</protein>
<sequence length="463" mass="51638">MDLPLDHPIYRRLRMNNATPSPQRWAVRGTPRPAPVTPSSIPRSYPSHSPASFGPSLVRRTPGTRESGRNGAHDLYSDRLESEGSLAFHTDGTDDPAFQQWTTHHIEWRCRDLSEFLAETTDTPLHERSALLGKVISETKFRLDVVLNTHSSASTDRQADVPNLDELNLDDETTDSTPCEVDTFKPHFSVYVAPAFTTYGEYRGGVPKSADIFLGIKPNNVPAGPGEGQDRWLWSKAESHFFSDDSCDFWEASLPPISELLLDSAIREQDCFTLVLRLQTPATNAAALHGTEKRLVDRNLLLGPRSLLDDANMGDIRLICLERDVEPNPLAASDSGLGIVEHTPKSNRYRKRVLYAHSSIIKLRSEYLDDWIRFSSDEQGTPGRGSSNRGDRATHSVTCLDVDFVTMYWFLHFLYTGELEFKTVEDTTNTAAFPVESLDRDTAEQLVSESADGSSLVLEDPCG</sequence>
<name>A0ACC2WE40_9TREE</name>
<keyword evidence="2" id="KW-1185">Reference proteome</keyword>
<evidence type="ECO:0000313" key="1">
    <source>
        <dbReference type="EMBL" id="KAJ9110018.1"/>
    </source>
</evidence>
<proteinExistence type="predicted"/>
<dbReference type="EMBL" id="JASBWS010000026">
    <property type="protein sequence ID" value="KAJ9110018.1"/>
    <property type="molecule type" value="Genomic_DNA"/>
</dbReference>